<reference evidence="1" key="1">
    <citation type="submission" date="2014-09" db="EMBL/GenBank/DDBJ databases">
        <authorList>
            <person name="Magalhaes I.L.F."/>
            <person name="Oliveira U."/>
            <person name="Santos F.R."/>
            <person name="Vidigal T.H.D.A."/>
            <person name="Brescovit A.D."/>
            <person name="Santos A.J."/>
        </authorList>
    </citation>
    <scope>NUCLEOTIDE SEQUENCE</scope>
    <source>
        <tissue evidence="1">Shoot tissue taken approximately 20 cm above the soil surface</tissue>
    </source>
</reference>
<sequence>MLAGLPIAGDPIGPSMSVAGWQQDLMHRFQGVVPGLALEDIAHNQKHGLKQRWLRQFKVSCV</sequence>
<accession>A0A0A9AKV6</accession>
<dbReference type="AlphaFoldDB" id="A0A0A9AKV6"/>
<protein>
    <submittedName>
        <fullName evidence="1">Uncharacterized protein</fullName>
    </submittedName>
</protein>
<organism evidence="1">
    <name type="scientific">Arundo donax</name>
    <name type="common">Giant reed</name>
    <name type="synonym">Donax arundinaceus</name>
    <dbReference type="NCBI Taxonomy" id="35708"/>
    <lineage>
        <taxon>Eukaryota</taxon>
        <taxon>Viridiplantae</taxon>
        <taxon>Streptophyta</taxon>
        <taxon>Embryophyta</taxon>
        <taxon>Tracheophyta</taxon>
        <taxon>Spermatophyta</taxon>
        <taxon>Magnoliopsida</taxon>
        <taxon>Liliopsida</taxon>
        <taxon>Poales</taxon>
        <taxon>Poaceae</taxon>
        <taxon>PACMAD clade</taxon>
        <taxon>Arundinoideae</taxon>
        <taxon>Arundineae</taxon>
        <taxon>Arundo</taxon>
    </lineage>
</organism>
<proteinExistence type="predicted"/>
<dbReference type="EMBL" id="GBRH01250193">
    <property type="protein sequence ID" value="JAD47702.1"/>
    <property type="molecule type" value="Transcribed_RNA"/>
</dbReference>
<reference evidence="1" key="2">
    <citation type="journal article" date="2015" name="Data Brief">
        <title>Shoot transcriptome of the giant reed, Arundo donax.</title>
        <authorList>
            <person name="Barrero R.A."/>
            <person name="Guerrero F.D."/>
            <person name="Moolhuijzen P."/>
            <person name="Goolsby J.A."/>
            <person name="Tidwell J."/>
            <person name="Bellgard S.E."/>
            <person name="Bellgard M.I."/>
        </authorList>
    </citation>
    <scope>NUCLEOTIDE SEQUENCE</scope>
    <source>
        <tissue evidence="1">Shoot tissue taken approximately 20 cm above the soil surface</tissue>
    </source>
</reference>
<evidence type="ECO:0000313" key="1">
    <source>
        <dbReference type="EMBL" id="JAD47702.1"/>
    </source>
</evidence>
<name>A0A0A9AKV6_ARUDO</name>